<proteinExistence type="inferred from homology"/>
<dbReference type="GO" id="GO:0030248">
    <property type="term" value="F:cellulose binding"/>
    <property type="evidence" value="ECO:0007669"/>
    <property type="project" value="InterPro"/>
</dbReference>
<dbReference type="CDD" id="cd18831">
    <property type="entry name" value="GH43_AnAbnA-like"/>
    <property type="match status" value="1"/>
</dbReference>
<dbReference type="InterPro" id="IPR000254">
    <property type="entry name" value="CBD"/>
</dbReference>
<dbReference type="Proteomes" id="UP000254866">
    <property type="component" value="Unassembled WGS sequence"/>
</dbReference>
<evidence type="ECO:0000256" key="11">
    <source>
        <dbReference type="SAM" id="SignalP"/>
    </source>
</evidence>
<dbReference type="GO" id="GO:0005576">
    <property type="term" value="C:extracellular region"/>
    <property type="evidence" value="ECO:0007669"/>
    <property type="project" value="InterPro"/>
</dbReference>
<feature type="signal peptide" evidence="11">
    <location>
        <begin position="1"/>
        <end position="18"/>
    </location>
</feature>
<gene>
    <name evidence="13" type="ORF">BP5553_06417</name>
</gene>
<accession>A0A370TJV5</accession>
<dbReference type="UniPathway" id="UPA00667"/>
<feature type="site" description="Important for catalytic activity, responsible for pKa modulation of the active site Glu and correct orientation of both the proton donor and substrate" evidence="10">
    <location>
        <position position="146"/>
    </location>
</feature>
<feature type="chain" id="PRO_5016951493" description="Arabinan endo-1,5-alpha-L-arabinosidase" evidence="11">
    <location>
        <begin position="19"/>
        <end position="384"/>
    </location>
</feature>
<dbReference type="PIRSF" id="PIRSF026534">
    <property type="entry name" value="Endo_alpha-L-arabinosidase"/>
    <property type="match status" value="1"/>
</dbReference>
<dbReference type="SUPFAM" id="SSF75005">
    <property type="entry name" value="Arabinanase/levansucrase/invertase"/>
    <property type="match status" value="1"/>
</dbReference>
<dbReference type="AlphaFoldDB" id="A0A370TJV5"/>
<keyword evidence="5 11" id="KW-0732">Signal</keyword>
<dbReference type="InterPro" id="IPR050727">
    <property type="entry name" value="GH43_arabinanases"/>
</dbReference>
<dbReference type="STRING" id="2656787.A0A370TJV5"/>
<dbReference type="RefSeq" id="XP_031868461.1">
    <property type="nucleotide sequence ID" value="XM_032015040.1"/>
</dbReference>
<comment type="similarity">
    <text evidence="3 8">Belongs to the glycosyl hydrolase 43 family.</text>
</comment>
<dbReference type="EMBL" id="NPIC01000005">
    <property type="protein sequence ID" value="RDL35805.1"/>
    <property type="molecule type" value="Genomic_DNA"/>
</dbReference>
<dbReference type="PANTHER" id="PTHR43301">
    <property type="entry name" value="ARABINAN ENDO-1,5-ALPHA-L-ARABINOSIDASE"/>
    <property type="match status" value="1"/>
</dbReference>
<dbReference type="InterPro" id="IPR006710">
    <property type="entry name" value="Glyco_hydro_43"/>
</dbReference>
<dbReference type="InterPro" id="IPR023296">
    <property type="entry name" value="Glyco_hydro_beta-prop_sf"/>
</dbReference>
<evidence type="ECO:0000256" key="6">
    <source>
        <dbReference type="ARBA" id="ARBA00022801"/>
    </source>
</evidence>
<comment type="pathway">
    <text evidence="2 8">Glycan metabolism; L-arabinan degradation.</text>
</comment>
<sequence length="384" mass="40433">MLSKVFFWASSFAIAAIAVPPPGPCSGACGTHDPSLIRRVSDGTYFLFSTNGHVGVASAPSIAGPWTQRGAALPGPVKLPQGNDIWVPDVSFVGNTYYMYYAVSSFGSQNSGIGLATSTTLEPGSWTDHGSIGLSSTPGSPYNAIDPNLVKSGNSYYLNFGSFWGDIYQAQMSTDLTRPTGNPLHMIFNPTGSHAVEGAFTFQNGNYFYMFWSAGQCCGLNTNRPPPGGEYMIKVCRSNAVSGPYVDQNGVSCTAGGGSIVLQSHDNIYAPGGQGVINDPAYGPVLYYHYMNTNIGIGDGQTILGWNPLSFPNGWPVVEPANSTPTTSRVVPTSNPSTPNGALMYGQCGGIGWTGATSCAQGSCHVLNPHYSQRLTEKGSRAKA</sequence>
<evidence type="ECO:0000313" key="13">
    <source>
        <dbReference type="EMBL" id="RDL35805.1"/>
    </source>
</evidence>
<dbReference type="EC" id="3.2.1.99" evidence="4 8"/>
<evidence type="ECO:0000256" key="5">
    <source>
        <dbReference type="ARBA" id="ARBA00022729"/>
    </source>
</evidence>
<evidence type="ECO:0000256" key="2">
    <source>
        <dbReference type="ARBA" id="ARBA00004834"/>
    </source>
</evidence>
<evidence type="ECO:0000313" key="14">
    <source>
        <dbReference type="Proteomes" id="UP000254866"/>
    </source>
</evidence>
<feature type="domain" description="CBM1" evidence="12">
    <location>
        <begin position="340"/>
        <end position="375"/>
    </location>
</feature>
<keyword evidence="14" id="KW-1185">Reference proteome</keyword>
<dbReference type="Gene3D" id="2.115.10.20">
    <property type="entry name" value="Glycosyl hydrolase domain, family 43"/>
    <property type="match status" value="1"/>
</dbReference>
<protein>
    <recommendedName>
        <fullName evidence="4 8">Arabinan endo-1,5-alpha-L-arabinosidase</fullName>
        <ecNumber evidence="4 8">3.2.1.99</ecNumber>
    </recommendedName>
</protein>
<dbReference type="PANTHER" id="PTHR43301:SF3">
    <property type="entry name" value="ARABINAN ENDO-1,5-ALPHA-L-ARABINOSIDASE A-RELATED"/>
    <property type="match status" value="1"/>
</dbReference>
<feature type="active site" description="Proton donor" evidence="9">
    <location>
        <position position="197"/>
    </location>
</feature>
<keyword evidence="6 8" id="KW-0378">Hydrolase</keyword>
<evidence type="ECO:0000256" key="8">
    <source>
        <dbReference type="PIRNR" id="PIRNR026534"/>
    </source>
</evidence>
<evidence type="ECO:0000256" key="10">
    <source>
        <dbReference type="PIRSR" id="PIRSR606710-2"/>
    </source>
</evidence>
<dbReference type="GO" id="GO:0031222">
    <property type="term" value="P:arabinan catabolic process"/>
    <property type="evidence" value="ECO:0007669"/>
    <property type="project" value="UniProtKB-UniPathway"/>
</dbReference>
<evidence type="ECO:0000259" key="12">
    <source>
        <dbReference type="PROSITE" id="PS51164"/>
    </source>
</evidence>
<dbReference type="InterPro" id="IPR016840">
    <property type="entry name" value="Glyco_hydro_43_endo_a_Ara-ase"/>
</dbReference>
<comment type="catalytic activity">
    <reaction evidence="1 8">
        <text>Endohydrolysis of (1-&gt;5)-alpha-arabinofuranosidic linkages in (1-&gt;5)-arabinans.</text>
        <dbReference type="EC" id="3.2.1.99"/>
    </reaction>
</comment>
<comment type="caution">
    <text evidence="13">The sequence shown here is derived from an EMBL/GenBank/DDBJ whole genome shotgun (WGS) entry which is preliminary data.</text>
</comment>
<dbReference type="Pfam" id="PF00734">
    <property type="entry name" value="CBM_1"/>
    <property type="match status" value="1"/>
</dbReference>
<dbReference type="Pfam" id="PF04616">
    <property type="entry name" value="Glyco_hydro_43"/>
    <property type="match status" value="1"/>
</dbReference>
<name>A0A370TJV5_9HELO</name>
<evidence type="ECO:0000256" key="9">
    <source>
        <dbReference type="PIRSR" id="PIRSR606710-1"/>
    </source>
</evidence>
<dbReference type="PROSITE" id="PS51164">
    <property type="entry name" value="CBM1_2"/>
    <property type="match status" value="1"/>
</dbReference>
<feature type="active site" description="Proton acceptor" evidence="9">
    <location>
        <position position="33"/>
    </location>
</feature>
<organism evidence="13 14">
    <name type="scientific">Venustampulla echinocandica</name>
    <dbReference type="NCBI Taxonomy" id="2656787"/>
    <lineage>
        <taxon>Eukaryota</taxon>
        <taxon>Fungi</taxon>
        <taxon>Dikarya</taxon>
        <taxon>Ascomycota</taxon>
        <taxon>Pezizomycotina</taxon>
        <taxon>Leotiomycetes</taxon>
        <taxon>Helotiales</taxon>
        <taxon>Pleuroascaceae</taxon>
        <taxon>Venustampulla</taxon>
    </lineage>
</organism>
<dbReference type="OrthoDB" id="195678at2759"/>
<dbReference type="GO" id="GO:0046558">
    <property type="term" value="F:arabinan endo-1,5-alpha-L-arabinosidase activity"/>
    <property type="evidence" value="ECO:0007669"/>
    <property type="project" value="UniProtKB-EC"/>
</dbReference>
<evidence type="ECO:0000256" key="4">
    <source>
        <dbReference type="ARBA" id="ARBA00012586"/>
    </source>
</evidence>
<evidence type="ECO:0000256" key="1">
    <source>
        <dbReference type="ARBA" id="ARBA00000375"/>
    </source>
</evidence>
<keyword evidence="7 8" id="KW-0326">Glycosidase</keyword>
<evidence type="ECO:0000256" key="3">
    <source>
        <dbReference type="ARBA" id="ARBA00009865"/>
    </source>
</evidence>
<dbReference type="InterPro" id="IPR035971">
    <property type="entry name" value="CBD_sf"/>
</dbReference>
<dbReference type="SMART" id="SM00236">
    <property type="entry name" value="fCBD"/>
    <property type="match status" value="1"/>
</dbReference>
<dbReference type="GeneID" id="43599266"/>
<evidence type="ECO:0000256" key="7">
    <source>
        <dbReference type="ARBA" id="ARBA00023295"/>
    </source>
</evidence>
<dbReference type="SUPFAM" id="SSF57180">
    <property type="entry name" value="Cellulose-binding domain"/>
    <property type="match status" value="1"/>
</dbReference>
<reference evidence="13 14" key="1">
    <citation type="journal article" date="2018" name="IMA Fungus">
        <title>IMA Genome-F 9: Draft genome sequence of Annulohypoxylon stygium, Aspergillus mulundensis, Berkeleyomyces basicola (syn. Thielaviopsis basicola), Ceratocystis smalleyi, two Cercospora beticola strains, Coleophoma cylindrospora, Fusarium fracticaudum, Phialophora cf. hyalina, and Morchella septimelata.</title>
        <authorList>
            <person name="Wingfield B.D."/>
            <person name="Bills G.F."/>
            <person name="Dong Y."/>
            <person name="Huang W."/>
            <person name="Nel W.J."/>
            <person name="Swalarsk-Parry B.S."/>
            <person name="Vaghefi N."/>
            <person name="Wilken P.M."/>
            <person name="An Z."/>
            <person name="de Beer Z.W."/>
            <person name="De Vos L."/>
            <person name="Chen L."/>
            <person name="Duong T.A."/>
            <person name="Gao Y."/>
            <person name="Hammerbacher A."/>
            <person name="Kikkert J.R."/>
            <person name="Li Y."/>
            <person name="Li H."/>
            <person name="Li K."/>
            <person name="Li Q."/>
            <person name="Liu X."/>
            <person name="Ma X."/>
            <person name="Naidoo K."/>
            <person name="Pethybridge S.J."/>
            <person name="Sun J."/>
            <person name="Steenkamp E.T."/>
            <person name="van der Nest M.A."/>
            <person name="van Wyk S."/>
            <person name="Wingfield M.J."/>
            <person name="Xiong C."/>
            <person name="Yue Q."/>
            <person name="Zhang X."/>
        </authorList>
    </citation>
    <scope>NUCLEOTIDE SEQUENCE [LARGE SCALE GENOMIC DNA]</scope>
    <source>
        <strain evidence="13 14">BP 5553</strain>
    </source>
</reference>